<organism evidence="1 2">
    <name type="scientific">Veillonella criceti</name>
    <dbReference type="NCBI Taxonomy" id="103891"/>
    <lineage>
        <taxon>Bacteria</taxon>
        <taxon>Bacillati</taxon>
        <taxon>Bacillota</taxon>
        <taxon>Negativicutes</taxon>
        <taxon>Veillonellales</taxon>
        <taxon>Veillonellaceae</taxon>
        <taxon>Veillonella</taxon>
    </lineage>
</organism>
<gene>
    <name evidence="1" type="ORF">NCTC12020_00696</name>
</gene>
<keyword evidence="2" id="KW-1185">Reference proteome</keyword>
<evidence type="ECO:0000313" key="1">
    <source>
        <dbReference type="EMBL" id="SUP41871.1"/>
    </source>
</evidence>
<evidence type="ECO:0008006" key="3">
    <source>
        <dbReference type="Google" id="ProtNLM"/>
    </source>
</evidence>
<sequence>MKSEFMGIAIGPTQIVAIQMEKTKAGVSVTDSIIVERQNSLFEDCKHLIQTYSLEGKTMGITALGEKQDKIMILPRLSRIEVAEMLRWTVPEFVTWPEDSYYYDFVLADMPSDAIDTENQELLYVVALKKEHITELATGVLKGGGNLKIIDCAPAPLTYRFVEKNGAVIGIVYQESVEFTGWYNGLCLTNHKVPNDLSVIMATLEDIETELFSYGLLGIAGVYIYDDVSCIANNLQWESIYGRYGRLTPIPFEENTDHNTCGKEQIKDTSNSLLWDMALGLAYRGVMRNK</sequence>
<dbReference type="RefSeq" id="WP_115309924.1">
    <property type="nucleotide sequence ID" value="NZ_UHIO01000001.1"/>
</dbReference>
<dbReference type="EMBL" id="UHIO01000001">
    <property type="protein sequence ID" value="SUP41871.1"/>
    <property type="molecule type" value="Genomic_DNA"/>
</dbReference>
<dbReference type="Proteomes" id="UP000255367">
    <property type="component" value="Unassembled WGS sequence"/>
</dbReference>
<evidence type="ECO:0000313" key="2">
    <source>
        <dbReference type="Proteomes" id="UP000255367"/>
    </source>
</evidence>
<dbReference type="AlphaFoldDB" id="A0A380NIY3"/>
<proteinExistence type="predicted"/>
<accession>A0A380NIY3</accession>
<name>A0A380NIY3_9FIRM</name>
<protein>
    <recommendedName>
        <fullName evidence="3">Type IV pilus assembly protein PilM</fullName>
    </recommendedName>
</protein>
<reference evidence="1 2" key="1">
    <citation type="submission" date="2018-06" db="EMBL/GenBank/DDBJ databases">
        <authorList>
            <consortium name="Pathogen Informatics"/>
            <person name="Doyle S."/>
        </authorList>
    </citation>
    <scope>NUCLEOTIDE SEQUENCE [LARGE SCALE GENOMIC DNA]</scope>
    <source>
        <strain evidence="1 2">NCTC12020</strain>
    </source>
</reference>
<dbReference type="OrthoDB" id="1630123at2"/>